<feature type="transmembrane region" description="Helical" evidence="1">
    <location>
        <begin position="300"/>
        <end position="321"/>
    </location>
</feature>
<dbReference type="PANTHER" id="PTHR30574:SF12">
    <property type="entry name" value="SULPHUR TRANSPORT DOMAIN-CONTAINING PROTEIN"/>
    <property type="match status" value="1"/>
</dbReference>
<keyword evidence="1" id="KW-0472">Membrane</keyword>
<feature type="transmembrane region" description="Helical" evidence="1">
    <location>
        <begin position="230"/>
        <end position="248"/>
    </location>
</feature>
<feature type="transmembrane region" description="Helical" evidence="1">
    <location>
        <begin position="160"/>
        <end position="179"/>
    </location>
</feature>
<dbReference type="InterPro" id="IPR026366">
    <property type="entry name" value="Seleno_YedE"/>
</dbReference>
<sequence>MNWRETHSWTVVAAGLLLGGLGVLLAVWGNPENSGICVSCFIENSAGALGLHDNPRMQYLRPELIGFVLGALASAGAFREFRSRGGSAPLPRLVSGIFLIVGCAVFIGCPIKLFLRFTAGDLTALGGVAGLLAGVWIGLKGLARGVHLGRHHEERGGSGLLVPGFFLLLLVFLLARPGFLIFSGRGSAAQHAPWLLALGAGLALGALAQRSRFCITGSVRDTLLMGRRSPLLWGLLAFVGAAVAFNAATGRFNPGLYGQPGAHLEHLWSFLGMALVGWISVLIGGCPFRQLVKAGEGDADAGLVVVGMFIGGGLVQSWGIAATAAGVSLAGKAAVLLGFVFVLLSCLLFRERASA</sequence>
<feature type="transmembrane region" description="Helical" evidence="1">
    <location>
        <begin position="93"/>
        <end position="115"/>
    </location>
</feature>
<evidence type="ECO:0000313" key="3">
    <source>
        <dbReference type="Proteomes" id="UP001319827"/>
    </source>
</evidence>
<feature type="transmembrane region" description="Helical" evidence="1">
    <location>
        <begin position="191"/>
        <end position="209"/>
    </location>
</feature>
<feature type="transmembrane region" description="Helical" evidence="1">
    <location>
        <begin position="9"/>
        <end position="29"/>
    </location>
</feature>
<dbReference type="EMBL" id="AP024355">
    <property type="protein sequence ID" value="BCR05341.1"/>
    <property type="molecule type" value="Genomic_DNA"/>
</dbReference>
<dbReference type="Proteomes" id="UP001319827">
    <property type="component" value="Chromosome"/>
</dbReference>
<keyword evidence="1" id="KW-0812">Transmembrane</keyword>
<organism evidence="2 3">
    <name type="scientific">Desulfuromonas versatilis</name>
    <dbReference type="NCBI Taxonomy" id="2802975"/>
    <lineage>
        <taxon>Bacteria</taxon>
        <taxon>Pseudomonadati</taxon>
        <taxon>Thermodesulfobacteriota</taxon>
        <taxon>Desulfuromonadia</taxon>
        <taxon>Desulfuromonadales</taxon>
        <taxon>Desulfuromonadaceae</taxon>
        <taxon>Desulfuromonas</taxon>
    </lineage>
</organism>
<feature type="transmembrane region" description="Helical" evidence="1">
    <location>
        <begin position="64"/>
        <end position="81"/>
    </location>
</feature>
<evidence type="ECO:0000313" key="2">
    <source>
        <dbReference type="EMBL" id="BCR05341.1"/>
    </source>
</evidence>
<name>A0ABM8HTN4_9BACT</name>
<evidence type="ECO:0000256" key="1">
    <source>
        <dbReference type="SAM" id="Phobius"/>
    </source>
</evidence>
<dbReference type="Pfam" id="PF04143">
    <property type="entry name" value="Sulf_transp"/>
    <property type="match status" value="1"/>
</dbReference>
<accession>A0ABM8HTN4</accession>
<protein>
    <submittedName>
        <fullName evidence="2">Membrane protein</fullName>
    </submittedName>
</protein>
<keyword evidence="1" id="KW-1133">Transmembrane helix</keyword>
<feature type="transmembrane region" description="Helical" evidence="1">
    <location>
        <begin position="327"/>
        <end position="349"/>
    </location>
</feature>
<gene>
    <name evidence="2" type="ORF">DESUT3_24100</name>
</gene>
<reference evidence="2 3" key="1">
    <citation type="journal article" date="2016" name="C (Basel)">
        <title>Selective Growth of and Electricity Production by Marine Exoelectrogenic Bacteria in Self-Aggregated Hydrogel of Microbially Reduced Graphene Oxide.</title>
        <authorList>
            <person name="Yoshida N."/>
            <person name="Goto Y."/>
            <person name="Miyata Y."/>
        </authorList>
    </citation>
    <scope>NUCLEOTIDE SEQUENCE [LARGE SCALE GENOMIC DNA]</scope>
    <source>
        <strain evidence="2 3">NIT-T3</strain>
    </source>
</reference>
<reference evidence="2 3" key="2">
    <citation type="journal article" date="2021" name="Int. J. Syst. Evol. Microbiol.">
        <title>Isolation and Polyphasic Characterization of Desulfuromonas versatilis sp. Nov., an Electrogenic Bacteria Capable of Versatile Metabolism Isolated from a Graphene Oxide-Reducing Enrichment Culture.</title>
        <authorList>
            <person name="Xie L."/>
            <person name="Yoshida N."/>
            <person name="Ishii S."/>
            <person name="Meng L."/>
        </authorList>
    </citation>
    <scope>NUCLEOTIDE SEQUENCE [LARGE SCALE GENOMIC DNA]</scope>
    <source>
        <strain evidence="2 3">NIT-T3</strain>
    </source>
</reference>
<proteinExistence type="predicted"/>
<dbReference type="NCBIfam" id="TIGR04112">
    <property type="entry name" value="seleno_YedE"/>
    <property type="match status" value="1"/>
</dbReference>
<dbReference type="RefSeq" id="WP_221248771.1">
    <property type="nucleotide sequence ID" value="NZ_AP024355.1"/>
</dbReference>
<keyword evidence="3" id="KW-1185">Reference proteome</keyword>
<dbReference type="InterPro" id="IPR007272">
    <property type="entry name" value="Sulf_transp_TsuA/YedE"/>
</dbReference>
<feature type="transmembrane region" description="Helical" evidence="1">
    <location>
        <begin position="121"/>
        <end position="139"/>
    </location>
</feature>
<feature type="transmembrane region" description="Helical" evidence="1">
    <location>
        <begin position="268"/>
        <end position="288"/>
    </location>
</feature>
<dbReference type="PANTHER" id="PTHR30574">
    <property type="entry name" value="INNER MEMBRANE PROTEIN YEDE"/>
    <property type="match status" value="1"/>
</dbReference>